<feature type="compositionally biased region" description="Polar residues" evidence="1">
    <location>
        <begin position="1"/>
        <end position="20"/>
    </location>
</feature>
<accession>A0A0E9Q0K7</accession>
<evidence type="ECO:0000313" key="2">
    <source>
        <dbReference type="EMBL" id="JAH10411.1"/>
    </source>
</evidence>
<sequence>MSSALSNMLQYQSSTGSLSPYNVVKSIL</sequence>
<dbReference type="AlphaFoldDB" id="A0A0E9Q0K7"/>
<organism evidence="2">
    <name type="scientific">Anguilla anguilla</name>
    <name type="common">European freshwater eel</name>
    <name type="synonym">Muraena anguilla</name>
    <dbReference type="NCBI Taxonomy" id="7936"/>
    <lineage>
        <taxon>Eukaryota</taxon>
        <taxon>Metazoa</taxon>
        <taxon>Chordata</taxon>
        <taxon>Craniata</taxon>
        <taxon>Vertebrata</taxon>
        <taxon>Euteleostomi</taxon>
        <taxon>Actinopterygii</taxon>
        <taxon>Neopterygii</taxon>
        <taxon>Teleostei</taxon>
        <taxon>Anguilliformes</taxon>
        <taxon>Anguillidae</taxon>
        <taxon>Anguilla</taxon>
    </lineage>
</organism>
<reference evidence="2" key="2">
    <citation type="journal article" date="2015" name="Fish Shellfish Immunol.">
        <title>Early steps in the European eel (Anguilla anguilla)-Vibrio vulnificus interaction in the gills: Role of the RtxA13 toxin.</title>
        <authorList>
            <person name="Callol A."/>
            <person name="Pajuelo D."/>
            <person name="Ebbesson L."/>
            <person name="Teles M."/>
            <person name="MacKenzie S."/>
            <person name="Amaro C."/>
        </authorList>
    </citation>
    <scope>NUCLEOTIDE SEQUENCE</scope>
</reference>
<proteinExistence type="predicted"/>
<reference evidence="2" key="1">
    <citation type="submission" date="2014-11" db="EMBL/GenBank/DDBJ databases">
        <authorList>
            <person name="Amaro Gonzalez C."/>
        </authorList>
    </citation>
    <scope>NUCLEOTIDE SEQUENCE</scope>
</reference>
<dbReference type="EMBL" id="GBXM01098166">
    <property type="protein sequence ID" value="JAH10411.1"/>
    <property type="molecule type" value="Transcribed_RNA"/>
</dbReference>
<protein>
    <submittedName>
        <fullName evidence="2">Uncharacterized protein</fullName>
    </submittedName>
</protein>
<name>A0A0E9Q0K7_ANGAN</name>
<evidence type="ECO:0000256" key="1">
    <source>
        <dbReference type="SAM" id="MobiDB-lite"/>
    </source>
</evidence>
<feature type="region of interest" description="Disordered" evidence="1">
    <location>
        <begin position="1"/>
        <end position="21"/>
    </location>
</feature>